<protein>
    <submittedName>
        <fullName evidence="2">Putative para-aminobenzoate synthase component I</fullName>
    </submittedName>
</protein>
<evidence type="ECO:0000313" key="3">
    <source>
        <dbReference type="Proteomes" id="UP000006294"/>
    </source>
</evidence>
<dbReference type="Gene3D" id="3.60.120.10">
    <property type="entry name" value="Anthranilate synthase"/>
    <property type="match status" value="1"/>
</dbReference>
<gene>
    <name evidence="2" type="ordered locus">AXY_06830</name>
</gene>
<dbReference type="eggNOG" id="COG0115">
    <property type="taxonomic scope" value="Bacteria"/>
</dbReference>
<dbReference type="GO" id="GO:0009396">
    <property type="term" value="P:folic acid-containing compound biosynthetic process"/>
    <property type="evidence" value="ECO:0007669"/>
    <property type="project" value="InterPro"/>
</dbReference>
<dbReference type="HOGENOM" id="CLU_006493_6_2_9"/>
<dbReference type="InterPro" id="IPR043131">
    <property type="entry name" value="BCAT-like_N"/>
</dbReference>
<dbReference type="Gene3D" id="3.30.470.10">
    <property type="match status" value="1"/>
</dbReference>
<dbReference type="InterPro" id="IPR005801">
    <property type="entry name" value="ADC_synthase"/>
</dbReference>
<dbReference type="PANTHER" id="PTHR11236:SF50">
    <property type="entry name" value="AMINODEOXYCHORISMATE SYNTHASE COMPONENT 1"/>
    <property type="match status" value="1"/>
</dbReference>
<dbReference type="InterPro" id="IPR001544">
    <property type="entry name" value="Aminotrans_IV"/>
</dbReference>
<reference evidence="2 3" key="1">
    <citation type="submission" date="2011-01" db="EMBL/GenBank/DDBJ databases">
        <title>Whole genome sequence of Amphibacillus xylinus NBRC 15112.</title>
        <authorList>
            <person name="Nakazawa H."/>
            <person name="Katano Y."/>
            <person name="Nakamura S."/>
            <person name="Sasagawa M."/>
            <person name="Fukada J."/>
            <person name="Arai T."/>
            <person name="Sasakura N."/>
            <person name="Mochizuki D."/>
            <person name="Hosoyama A."/>
            <person name="Harada K."/>
            <person name="Horikawa H."/>
            <person name="Kato Y."/>
            <person name="Harada T."/>
            <person name="Sasaki K."/>
            <person name="Sekiguchi M."/>
            <person name="Hodoyama M."/>
            <person name="Nishiko R."/>
            <person name="Narita H."/>
            <person name="Hanamaki A."/>
            <person name="Hata C."/>
            <person name="Konno Y."/>
            <person name="Niimura Y."/>
            <person name="Yamazaki S."/>
            <person name="Fujita N."/>
        </authorList>
    </citation>
    <scope>NUCLEOTIDE SEQUENCE [LARGE SCALE GENOMIC DNA]</scope>
    <source>
        <strain evidence="3">ATCC 51415 / DSM 6626 / JCM 7361 / LMG 17667 / NBRC 15112 / Ep01</strain>
    </source>
</reference>
<proteinExistence type="predicted"/>
<dbReference type="Proteomes" id="UP000006294">
    <property type="component" value="Chromosome"/>
</dbReference>
<organism evidence="2 3">
    <name type="scientific">Amphibacillus xylanus (strain ATCC 51415 / DSM 6626 / JCM 7361 / LMG 17667 / NBRC 15112 / Ep01)</name>
    <dbReference type="NCBI Taxonomy" id="698758"/>
    <lineage>
        <taxon>Bacteria</taxon>
        <taxon>Bacillati</taxon>
        <taxon>Bacillota</taxon>
        <taxon>Bacilli</taxon>
        <taxon>Bacillales</taxon>
        <taxon>Bacillaceae</taxon>
        <taxon>Amphibacillus</taxon>
    </lineage>
</organism>
<dbReference type="EMBL" id="AP012050">
    <property type="protein sequence ID" value="BAM46815.1"/>
    <property type="molecule type" value="Genomic_DNA"/>
</dbReference>
<evidence type="ECO:0000313" key="2">
    <source>
        <dbReference type="EMBL" id="BAM46815.1"/>
    </source>
</evidence>
<name>K0IWG7_AMPXN</name>
<dbReference type="InterPro" id="IPR043132">
    <property type="entry name" value="BCAT-like_C"/>
</dbReference>
<accession>K0IWG7</accession>
<dbReference type="Pfam" id="PF01063">
    <property type="entry name" value="Aminotran_4"/>
    <property type="match status" value="1"/>
</dbReference>
<dbReference type="SUPFAM" id="SSF56752">
    <property type="entry name" value="D-aminoacid aminotransferase-like PLP-dependent enzymes"/>
    <property type="match status" value="1"/>
</dbReference>
<dbReference type="GO" id="GO:0046820">
    <property type="term" value="F:4-amino-4-deoxychorismate synthase activity"/>
    <property type="evidence" value="ECO:0007669"/>
    <property type="project" value="TreeGrafter"/>
</dbReference>
<dbReference type="eggNOG" id="COG0147">
    <property type="taxonomic scope" value="Bacteria"/>
</dbReference>
<dbReference type="PANTHER" id="PTHR11236">
    <property type="entry name" value="AMINOBENZOATE/ANTHRANILATE SYNTHASE"/>
    <property type="match status" value="1"/>
</dbReference>
<dbReference type="Gene3D" id="3.20.10.10">
    <property type="entry name" value="D-amino Acid Aminotransferase, subunit A, domain 2"/>
    <property type="match status" value="1"/>
</dbReference>
<dbReference type="PRINTS" id="PR00095">
    <property type="entry name" value="ANTSNTHASEI"/>
</dbReference>
<dbReference type="AlphaFoldDB" id="K0IWG7"/>
<evidence type="ECO:0000259" key="1">
    <source>
        <dbReference type="Pfam" id="PF00425"/>
    </source>
</evidence>
<dbReference type="InterPro" id="IPR019999">
    <property type="entry name" value="Anth_synth_I-like"/>
</dbReference>
<dbReference type="InterPro" id="IPR005802">
    <property type="entry name" value="ADC_synth_comp_1"/>
</dbReference>
<dbReference type="NCBIfam" id="TIGR00553">
    <property type="entry name" value="pabB"/>
    <property type="match status" value="1"/>
</dbReference>
<dbReference type="SUPFAM" id="SSF56322">
    <property type="entry name" value="ADC synthase"/>
    <property type="match status" value="1"/>
</dbReference>
<keyword evidence="3" id="KW-1185">Reference proteome</keyword>
<dbReference type="OrthoDB" id="9803598at2"/>
<dbReference type="STRING" id="698758.AXY_06830"/>
<dbReference type="KEGG" id="axl:AXY_06830"/>
<dbReference type="InterPro" id="IPR015890">
    <property type="entry name" value="Chorismate_C"/>
</dbReference>
<dbReference type="Pfam" id="PF00425">
    <property type="entry name" value="Chorismate_bind"/>
    <property type="match status" value="1"/>
</dbReference>
<dbReference type="GO" id="GO:0000162">
    <property type="term" value="P:L-tryptophan biosynthetic process"/>
    <property type="evidence" value="ECO:0007669"/>
    <property type="project" value="TreeGrafter"/>
</dbReference>
<dbReference type="InterPro" id="IPR036038">
    <property type="entry name" value="Aminotransferase-like"/>
</dbReference>
<dbReference type="RefSeq" id="WP_015009420.1">
    <property type="nucleotide sequence ID" value="NC_018704.1"/>
</dbReference>
<feature type="domain" description="Chorismate-utilising enzyme C-terminal" evidence="1">
    <location>
        <begin position="112"/>
        <end position="367"/>
    </location>
</feature>
<dbReference type="PATRIC" id="fig|698758.3.peg.687"/>
<sequence length="580" mass="66605">MEEILLQFDFKDKDYDQAQLQFTKPERVFTTDQVDQVIPLLEQLEAEHNRGLYIAGYISYEAAQAFVPNYRTMKQLNMPLVWFASFEEPVKLDLEKSTTSYTISNWQATMSKQQYYERINLIKAAIERGDTGQINFTTQLTNQFSGDSYRFYQQLLENQQASYSAYLDIGRFKILSASPELFFKIKQNKVTTRPMKGTIKRGRTLAEDRENKDYLLNSDKERAENLMIVDVLKHDLSKLAVPGSIEVPELLTVETYPTLHQMTSTITAQLNDTSRIVDWFKALFPCGSITGTPRLETMKMIDQLEITPREVYCGAIGYITPERDAIFNVPIRTVVIDREQNMATYGVGGGITAGSEAANEYAEIKTKAAILTAKNRPFSLIESIRLTEGQYPYLDTHLDRLAESAEYFSYRFNRINTCEKLIALAKQLPVKDYKVRLLLKSDGDIQLDSEEINLPLQPVKSYLAPLPIDKENRYLYHKTTIRDHYQKLEVDAEDNFSTLLWNDDGELTEFTIGNIVLKIADQYLTPPIDVGLLPGVFRQILLEEGRIKEARLTKADLERADEIWLINAVRGWVEIETICK</sequence>